<dbReference type="Proteomes" id="UP000247417">
    <property type="component" value="Unassembled WGS sequence"/>
</dbReference>
<dbReference type="AlphaFoldDB" id="A0A318QYM8"/>
<dbReference type="EMBL" id="NKTX01000117">
    <property type="protein sequence ID" value="PYD78143.1"/>
    <property type="molecule type" value="Genomic_DNA"/>
</dbReference>
<name>A0A318QYM8_9PROT</name>
<accession>A0A318QYM8</accession>
<evidence type="ECO:0000313" key="2">
    <source>
        <dbReference type="Proteomes" id="UP000247417"/>
    </source>
</evidence>
<gene>
    <name evidence="1" type="ORF">CFR80_16910</name>
</gene>
<reference evidence="1 2" key="1">
    <citation type="submission" date="2017-07" db="EMBL/GenBank/DDBJ databases">
        <title>A draft genome sequence of Komagataeibacter oboediens LMG 18849.</title>
        <authorList>
            <person name="Skraban J."/>
            <person name="Cleenwerck I."/>
            <person name="Vandamme P."/>
            <person name="Trcek J."/>
        </authorList>
    </citation>
    <scope>NUCLEOTIDE SEQUENCE [LARGE SCALE GENOMIC DNA]</scope>
    <source>
        <strain evidence="1 2">LMG 18849</strain>
    </source>
</reference>
<protein>
    <submittedName>
        <fullName evidence="1">Uncharacterized protein</fullName>
    </submittedName>
</protein>
<proteinExistence type="predicted"/>
<evidence type="ECO:0000313" key="1">
    <source>
        <dbReference type="EMBL" id="PYD78143.1"/>
    </source>
</evidence>
<feature type="non-terminal residue" evidence="1">
    <location>
        <position position="74"/>
    </location>
</feature>
<organism evidence="1 2">
    <name type="scientific">Komagataeibacter oboediens</name>
    <dbReference type="NCBI Taxonomy" id="65958"/>
    <lineage>
        <taxon>Bacteria</taxon>
        <taxon>Pseudomonadati</taxon>
        <taxon>Pseudomonadota</taxon>
        <taxon>Alphaproteobacteria</taxon>
        <taxon>Acetobacterales</taxon>
        <taxon>Acetobacteraceae</taxon>
        <taxon>Komagataeibacter</taxon>
    </lineage>
</organism>
<comment type="caution">
    <text evidence="1">The sequence shown here is derived from an EMBL/GenBank/DDBJ whole genome shotgun (WGS) entry which is preliminary data.</text>
</comment>
<sequence length="74" mass="7797">MHYSGHHALNTTTKPPVRGGFFVGFPMSLSLMNAETAIGSIGRLWASAPVTIGSLTLTGMEVPNLIRDGGTQQV</sequence>